<comment type="cofactor">
    <cofactor evidence="1">
        <name>[4Fe-4S] cluster</name>
        <dbReference type="ChEBI" id="CHEBI:49883"/>
    </cofactor>
</comment>
<dbReference type="GO" id="GO:0046872">
    <property type="term" value="F:metal ion binding"/>
    <property type="evidence" value="ECO:0007669"/>
    <property type="project" value="UniProtKB-KW"/>
</dbReference>
<dbReference type="SFLD" id="SFLDS00029">
    <property type="entry name" value="Radical_SAM"/>
    <property type="match status" value="1"/>
</dbReference>
<keyword evidence="4" id="KW-0479">Metal-binding</keyword>
<dbReference type="PANTHER" id="PTHR11228:SF7">
    <property type="entry name" value="PQQA PEPTIDE CYCLASE"/>
    <property type="match status" value="1"/>
</dbReference>
<dbReference type="CDD" id="cd21109">
    <property type="entry name" value="SPASM"/>
    <property type="match status" value="1"/>
</dbReference>
<name>A0A178MB70_9PROT</name>
<reference evidence="8 9" key="1">
    <citation type="submission" date="2016-04" db="EMBL/GenBank/DDBJ databases">
        <title>Draft genome sequence of freshwater magnetotactic bacteria Magnetospirillum marisnigri SP-1 and Magnetospirillum moscoviense BB-1.</title>
        <authorList>
            <person name="Koziaeva V."/>
            <person name="Dziuba M.V."/>
            <person name="Ivanov T.M."/>
            <person name="Kuznetsov B."/>
            <person name="Grouzdev D.S."/>
        </authorList>
    </citation>
    <scope>NUCLEOTIDE SEQUENCE [LARGE SCALE GENOMIC DNA]</scope>
    <source>
        <strain evidence="8 9">BB-1</strain>
    </source>
</reference>
<proteinExistence type="predicted"/>
<dbReference type="SFLD" id="SFLDG01387">
    <property type="entry name" value="BtrN-like_SPASM_domain_contain"/>
    <property type="match status" value="1"/>
</dbReference>
<protein>
    <recommendedName>
        <fullName evidence="7">Radical SAM core domain-containing protein</fullName>
    </recommendedName>
</protein>
<comment type="caution">
    <text evidence="8">The sequence shown here is derived from an EMBL/GenBank/DDBJ whole genome shotgun (WGS) entry which is preliminary data.</text>
</comment>
<dbReference type="SUPFAM" id="SSF102114">
    <property type="entry name" value="Radical SAM enzymes"/>
    <property type="match status" value="1"/>
</dbReference>
<evidence type="ECO:0000259" key="7">
    <source>
        <dbReference type="PROSITE" id="PS51918"/>
    </source>
</evidence>
<dbReference type="InterPro" id="IPR023885">
    <property type="entry name" value="4Fe4S-binding_SPASM_dom"/>
</dbReference>
<evidence type="ECO:0000256" key="5">
    <source>
        <dbReference type="ARBA" id="ARBA00023004"/>
    </source>
</evidence>
<keyword evidence="9" id="KW-1185">Reference proteome</keyword>
<dbReference type="InterPro" id="IPR050377">
    <property type="entry name" value="Radical_SAM_PqqE_MftC-like"/>
</dbReference>
<dbReference type="InterPro" id="IPR007197">
    <property type="entry name" value="rSAM"/>
</dbReference>
<evidence type="ECO:0000313" key="8">
    <source>
        <dbReference type="EMBL" id="OAN45387.1"/>
    </source>
</evidence>
<organism evidence="8 9">
    <name type="scientific">Magnetospirillum moscoviense</name>
    <dbReference type="NCBI Taxonomy" id="1437059"/>
    <lineage>
        <taxon>Bacteria</taxon>
        <taxon>Pseudomonadati</taxon>
        <taxon>Pseudomonadota</taxon>
        <taxon>Alphaproteobacteria</taxon>
        <taxon>Rhodospirillales</taxon>
        <taxon>Rhodospirillaceae</taxon>
        <taxon>Magnetospirillum</taxon>
    </lineage>
</organism>
<dbReference type="Pfam" id="PF04055">
    <property type="entry name" value="Radical_SAM"/>
    <property type="match status" value="1"/>
</dbReference>
<dbReference type="InterPro" id="IPR034391">
    <property type="entry name" value="AdoMet-like_SPASM_containing"/>
</dbReference>
<dbReference type="PROSITE" id="PS51918">
    <property type="entry name" value="RADICAL_SAM"/>
    <property type="match status" value="1"/>
</dbReference>
<accession>A0A178MB70</accession>
<keyword evidence="6" id="KW-0411">Iron-sulfur</keyword>
<keyword evidence="5" id="KW-0408">Iron</keyword>
<dbReference type="Proteomes" id="UP000078543">
    <property type="component" value="Unassembled WGS sequence"/>
</dbReference>
<evidence type="ECO:0000256" key="6">
    <source>
        <dbReference type="ARBA" id="ARBA00023014"/>
    </source>
</evidence>
<evidence type="ECO:0000256" key="3">
    <source>
        <dbReference type="ARBA" id="ARBA00022691"/>
    </source>
</evidence>
<dbReference type="InterPro" id="IPR013785">
    <property type="entry name" value="Aldolase_TIM"/>
</dbReference>
<dbReference type="Gene3D" id="3.20.20.70">
    <property type="entry name" value="Aldolase class I"/>
    <property type="match status" value="1"/>
</dbReference>
<evidence type="ECO:0000256" key="4">
    <source>
        <dbReference type="ARBA" id="ARBA00022723"/>
    </source>
</evidence>
<evidence type="ECO:0000313" key="9">
    <source>
        <dbReference type="Proteomes" id="UP000078543"/>
    </source>
</evidence>
<dbReference type="RefSeq" id="WP_172822314.1">
    <property type="nucleotide sequence ID" value="NZ_LWQU01000185.1"/>
</dbReference>
<feature type="domain" description="Radical SAM core" evidence="7">
    <location>
        <begin position="6"/>
        <end position="234"/>
    </location>
</feature>
<dbReference type="SFLD" id="SFLDG01067">
    <property type="entry name" value="SPASM/twitch_domain_containing"/>
    <property type="match status" value="1"/>
</dbReference>
<dbReference type="Pfam" id="PF13186">
    <property type="entry name" value="SPASM"/>
    <property type="match status" value="1"/>
</dbReference>
<sequence>MQLESVDHPTIVRIELTNQCNLSCPHCRHHALEKKQTGNYHEYYKSEIEMTHQQVDSLIDEIAEWRPSVTLNVANEPLVATTFRHAAERVKQRGLAGTFNTNGLLIDESLAHFLVDIGFDSVNISVDAATPETLKLARGFTRLDKLVEKVELLLKVRGAKPLPRVGVTFVETDYNYQEIPAFLDFWKSRVDLIRVTGYIQDLRPDIERINPTLHRDMLPERIPCKQLFRDIVIRANGDVTPCVVTSEQPDIVVGNIFRDGGVRAVWNSPRFRELRDLHNAGRWDETGFCKNCDYWVETQGYTEDVRDGFLIRTPSPFTTFYNVLDKLGSWNRDLHDRQGMGKD</sequence>
<dbReference type="GO" id="GO:0003824">
    <property type="term" value="F:catalytic activity"/>
    <property type="evidence" value="ECO:0007669"/>
    <property type="project" value="InterPro"/>
</dbReference>
<keyword evidence="2" id="KW-0004">4Fe-4S</keyword>
<evidence type="ECO:0000256" key="1">
    <source>
        <dbReference type="ARBA" id="ARBA00001966"/>
    </source>
</evidence>
<dbReference type="InterPro" id="IPR058240">
    <property type="entry name" value="rSAM_sf"/>
</dbReference>
<dbReference type="PANTHER" id="PTHR11228">
    <property type="entry name" value="RADICAL SAM DOMAIN PROTEIN"/>
    <property type="match status" value="1"/>
</dbReference>
<dbReference type="GO" id="GO:0051536">
    <property type="term" value="F:iron-sulfur cluster binding"/>
    <property type="evidence" value="ECO:0007669"/>
    <property type="project" value="UniProtKB-KW"/>
</dbReference>
<keyword evidence="3" id="KW-0949">S-adenosyl-L-methionine</keyword>
<dbReference type="NCBIfam" id="TIGR04085">
    <property type="entry name" value="rSAM_more_4Fe4S"/>
    <property type="match status" value="1"/>
</dbReference>
<dbReference type="AlphaFoldDB" id="A0A178MB70"/>
<dbReference type="EMBL" id="LWQU01000185">
    <property type="protein sequence ID" value="OAN45387.1"/>
    <property type="molecule type" value="Genomic_DNA"/>
</dbReference>
<dbReference type="CDD" id="cd01335">
    <property type="entry name" value="Radical_SAM"/>
    <property type="match status" value="1"/>
</dbReference>
<dbReference type="STRING" id="1437059.A6A05_04510"/>
<gene>
    <name evidence="8" type="ORF">A6A05_04510</name>
</gene>
<evidence type="ECO:0000256" key="2">
    <source>
        <dbReference type="ARBA" id="ARBA00022485"/>
    </source>
</evidence>